<name>A0A0C9R7N3_9HYME</name>
<comment type="similarity">
    <text evidence="4 14">Belongs to the cytochrome P450 family.</text>
</comment>
<evidence type="ECO:0000256" key="15">
    <source>
        <dbReference type="SAM" id="Phobius"/>
    </source>
</evidence>
<dbReference type="PRINTS" id="PR00385">
    <property type="entry name" value="P450"/>
</dbReference>
<dbReference type="PRINTS" id="PR00463">
    <property type="entry name" value="EP450I"/>
</dbReference>
<dbReference type="AlphaFoldDB" id="A0A0C9R7N3"/>
<keyword evidence="10 13" id="KW-0408">Iron</keyword>
<dbReference type="GO" id="GO:0016705">
    <property type="term" value="F:oxidoreductase activity, acting on paired donors, with incorporation or reduction of molecular oxygen"/>
    <property type="evidence" value="ECO:0007669"/>
    <property type="project" value="InterPro"/>
</dbReference>
<evidence type="ECO:0000313" key="17">
    <source>
        <dbReference type="Proteomes" id="UP000694866"/>
    </source>
</evidence>
<dbReference type="GO" id="GO:0004497">
    <property type="term" value="F:monooxygenase activity"/>
    <property type="evidence" value="ECO:0007669"/>
    <property type="project" value="UniProtKB-KW"/>
</dbReference>
<keyword evidence="7" id="KW-0256">Endoplasmic reticulum</keyword>
<keyword evidence="15" id="KW-0812">Transmembrane</keyword>
<dbReference type="InterPro" id="IPR001128">
    <property type="entry name" value="Cyt_P450"/>
</dbReference>
<evidence type="ECO:0000256" key="1">
    <source>
        <dbReference type="ARBA" id="ARBA00001971"/>
    </source>
</evidence>
<evidence type="ECO:0000313" key="18">
    <source>
        <dbReference type="RefSeq" id="XP_011304859.1"/>
    </source>
</evidence>
<protein>
    <submittedName>
        <fullName evidence="16">Cyp6a14_0 protein</fullName>
    </submittedName>
    <submittedName>
        <fullName evidence="18">Probable cytochrome P450 6a13</fullName>
    </submittedName>
</protein>
<dbReference type="SUPFAM" id="SSF48264">
    <property type="entry name" value="Cytochrome P450"/>
    <property type="match status" value="1"/>
</dbReference>
<dbReference type="GO" id="GO:0005789">
    <property type="term" value="C:endoplasmic reticulum membrane"/>
    <property type="evidence" value="ECO:0007669"/>
    <property type="project" value="UniProtKB-SubCell"/>
</dbReference>
<keyword evidence="12 15" id="KW-0472">Membrane</keyword>
<keyword evidence="6 13" id="KW-0479">Metal-binding</keyword>
<keyword evidence="11 14" id="KW-0503">Monooxygenase</keyword>
<evidence type="ECO:0000256" key="6">
    <source>
        <dbReference type="ARBA" id="ARBA00022723"/>
    </source>
</evidence>
<evidence type="ECO:0000256" key="7">
    <source>
        <dbReference type="ARBA" id="ARBA00022824"/>
    </source>
</evidence>
<reference evidence="18" key="2">
    <citation type="submission" date="2025-04" db="UniProtKB">
        <authorList>
            <consortium name="RefSeq"/>
        </authorList>
    </citation>
    <scope>IDENTIFICATION</scope>
    <source>
        <strain evidence="18">USDA-PBARC FA_bdor</strain>
        <tissue evidence="18">Whole organism</tissue>
    </source>
</reference>
<evidence type="ECO:0000256" key="14">
    <source>
        <dbReference type="RuleBase" id="RU000461"/>
    </source>
</evidence>
<keyword evidence="8" id="KW-0492">Microsome</keyword>
<dbReference type="InterPro" id="IPR017972">
    <property type="entry name" value="Cyt_P450_CS"/>
</dbReference>
<keyword evidence="17" id="KW-1185">Reference proteome</keyword>
<comment type="subcellular location">
    <subcellularLocation>
        <location evidence="3">Endoplasmic reticulum membrane</location>
        <topology evidence="3">Peripheral membrane protein</topology>
    </subcellularLocation>
    <subcellularLocation>
        <location evidence="2">Microsome membrane</location>
        <topology evidence="2">Peripheral membrane protein</topology>
    </subcellularLocation>
</comment>
<dbReference type="InterPro" id="IPR050476">
    <property type="entry name" value="Insect_CytP450_Detox"/>
</dbReference>
<evidence type="ECO:0000256" key="4">
    <source>
        <dbReference type="ARBA" id="ARBA00010617"/>
    </source>
</evidence>
<dbReference type="GeneID" id="105267598"/>
<gene>
    <name evidence="16" type="primary">Cyp6a14_0</name>
    <name evidence="18" type="synonym">LOC105267598</name>
    <name evidence="16" type="ORF">g.43678</name>
</gene>
<feature type="binding site" description="axial binding residue" evidence="13">
    <location>
        <position position="443"/>
    </location>
    <ligand>
        <name>heme</name>
        <dbReference type="ChEBI" id="CHEBI:30413"/>
    </ligand>
    <ligandPart>
        <name>Fe</name>
        <dbReference type="ChEBI" id="CHEBI:18248"/>
    </ligandPart>
</feature>
<evidence type="ECO:0000256" key="8">
    <source>
        <dbReference type="ARBA" id="ARBA00022848"/>
    </source>
</evidence>
<evidence type="ECO:0000256" key="3">
    <source>
        <dbReference type="ARBA" id="ARBA00004406"/>
    </source>
</evidence>
<organism evidence="16">
    <name type="scientific">Fopius arisanus</name>
    <dbReference type="NCBI Taxonomy" id="64838"/>
    <lineage>
        <taxon>Eukaryota</taxon>
        <taxon>Metazoa</taxon>
        <taxon>Ecdysozoa</taxon>
        <taxon>Arthropoda</taxon>
        <taxon>Hexapoda</taxon>
        <taxon>Insecta</taxon>
        <taxon>Pterygota</taxon>
        <taxon>Neoptera</taxon>
        <taxon>Endopterygota</taxon>
        <taxon>Hymenoptera</taxon>
        <taxon>Apocrita</taxon>
        <taxon>Ichneumonoidea</taxon>
        <taxon>Braconidae</taxon>
        <taxon>Opiinae</taxon>
        <taxon>Fopius</taxon>
    </lineage>
</organism>
<dbReference type="Gene3D" id="1.10.630.10">
    <property type="entry name" value="Cytochrome P450"/>
    <property type="match status" value="1"/>
</dbReference>
<sequence length="501" mass="57064">MLLGVVEALGALVLLFVVILYWTTAKLRYWKNRGVPGPTPVPLIGNFGGVLFRRASIADAMMELYKNWKGPFFGVYNGHSPALVIKDLDLVKNVLIKDFNVFSGRGVKINEEIDPLAGHLFNLDGPRWRSLRTKLTPVFTSGKLKHMFNLMLECADHYEKYLLQEGSKGNVVEFREVAAKFTTDVIGSCAFGISMNALSREDSAFRDAGRRLFKSSYWTILKRMLREAAPKVFETLKVKVIPTDITEFFISSVKEAMEFRKRENVIRHDLVDTLMEIEKTHDNKEFEFTESLMSAQAFVFFVAGFETSSTAISFALQELAHNPEVQDKLIEEILDTVKKCRGELSYEVVNQMKYLDMVIQESLRKDPPGITLTRSVFERYTLPGTSITLEPRTKVTIPVHAIHHDEEYYPNPEVFDPERFSEENKRMRHPMAYLPFGDGPKNCIGARFASYQVKLGLIKALKNFRVRPTSLSPFPYEIDKGSFILAPAGGIHLRLEPIEEK</sequence>
<dbReference type="InterPro" id="IPR036396">
    <property type="entry name" value="Cyt_P450_sf"/>
</dbReference>
<evidence type="ECO:0000256" key="11">
    <source>
        <dbReference type="ARBA" id="ARBA00023033"/>
    </source>
</evidence>
<dbReference type="PANTHER" id="PTHR24292">
    <property type="entry name" value="CYTOCHROME P450"/>
    <property type="match status" value="1"/>
</dbReference>
<accession>A0A0C9R7N3</accession>
<evidence type="ECO:0000256" key="10">
    <source>
        <dbReference type="ARBA" id="ARBA00023004"/>
    </source>
</evidence>
<dbReference type="KEGG" id="fas:105267598"/>
<dbReference type="CDD" id="cd11056">
    <property type="entry name" value="CYP6-like"/>
    <property type="match status" value="1"/>
</dbReference>
<comment type="cofactor">
    <cofactor evidence="1 13">
        <name>heme</name>
        <dbReference type="ChEBI" id="CHEBI:30413"/>
    </cofactor>
</comment>
<dbReference type="RefSeq" id="XP_011304859.1">
    <property type="nucleotide sequence ID" value="XM_011306557.1"/>
</dbReference>
<dbReference type="PROSITE" id="PS00086">
    <property type="entry name" value="CYTOCHROME_P450"/>
    <property type="match status" value="1"/>
</dbReference>
<keyword evidence="5 13" id="KW-0349">Heme</keyword>
<dbReference type="InterPro" id="IPR002401">
    <property type="entry name" value="Cyt_P450_E_grp-I"/>
</dbReference>
<proteinExistence type="inferred from homology"/>
<dbReference type="Pfam" id="PF00067">
    <property type="entry name" value="p450"/>
    <property type="match status" value="1"/>
</dbReference>
<dbReference type="EMBL" id="GBYB01012364">
    <property type="protein sequence ID" value="JAG82131.1"/>
    <property type="molecule type" value="Transcribed_RNA"/>
</dbReference>
<feature type="transmembrane region" description="Helical" evidence="15">
    <location>
        <begin position="6"/>
        <end position="23"/>
    </location>
</feature>
<dbReference type="GO" id="GO:0005506">
    <property type="term" value="F:iron ion binding"/>
    <property type="evidence" value="ECO:0007669"/>
    <property type="project" value="InterPro"/>
</dbReference>
<evidence type="ECO:0000256" key="5">
    <source>
        <dbReference type="ARBA" id="ARBA00022617"/>
    </source>
</evidence>
<evidence type="ECO:0000256" key="9">
    <source>
        <dbReference type="ARBA" id="ARBA00023002"/>
    </source>
</evidence>
<evidence type="ECO:0000313" key="16">
    <source>
        <dbReference type="EMBL" id="JAG82131.1"/>
    </source>
</evidence>
<dbReference type="OrthoDB" id="2789670at2759"/>
<evidence type="ECO:0000256" key="12">
    <source>
        <dbReference type="ARBA" id="ARBA00023136"/>
    </source>
</evidence>
<keyword evidence="15" id="KW-1133">Transmembrane helix</keyword>
<dbReference type="GO" id="GO:0020037">
    <property type="term" value="F:heme binding"/>
    <property type="evidence" value="ECO:0007669"/>
    <property type="project" value="InterPro"/>
</dbReference>
<keyword evidence="9 14" id="KW-0560">Oxidoreductase</keyword>
<evidence type="ECO:0000256" key="2">
    <source>
        <dbReference type="ARBA" id="ARBA00004174"/>
    </source>
</evidence>
<dbReference type="FunFam" id="1.10.630.10:FF:000042">
    <property type="entry name" value="Cytochrome P450"/>
    <property type="match status" value="1"/>
</dbReference>
<dbReference type="PANTHER" id="PTHR24292:SF54">
    <property type="entry name" value="CYP9F3-RELATED"/>
    <property type="match status" value="1"/>
</dbReference>
<accession>A0A9R1U1M5</accession>
<dbReference type="Proteomes" id="UP000694866">
    <property type="component" value="Unplaced"/>
</dbReference>
<evidence type="ECO:0000256" key="13">
    <source>
        <dbReference type="PIRSR" id="PIRSR602401-1"/>
    </source>
</evidence>
<reference evidence="16" key="1">
    <citation type="submission" date="2015-01" db="EMBL/GenBank/DDBJ databases">
        <title>Transcriptome Assembly of Fopius arisanus.</title>
        <authorList>
            <person name="Geib S."/>
        </authorList>
    </citation>
    <scope>NUCLEOTIDE SEQUENCE</scope>
</reference>